<sequence length="317" mass="34344">MKNCGYLLVSREWEWRKGLVTKQGSEEGPATGTCVVGMASGSGMVGPGGQQLVQMAVTGLMDTTPEDNLDSSSDHDESDKYEPQLKQRRVDVDFDVHGDASVKQILFNINKAICMRLDNIESCLNGLSNRQREIEQKVDTICSIMKQNSAESGDGNGPLGSIDSIAGLGPNVTLITLNSEEDYPYGSWMGDENNVEMRVRCPITPRYEEEYNQDVYLQGDLDGTGLVTGEGLHGEVQILHATPEQISQLQHAHHIQILQGDQVIQVPVPSNIQSLSASDLPEGLQVAVSAVSLPGIMSETSPIIQLADTHNTSHADS</sequence>
<dbReference type="PANTHER" id="PTHR16243:SF2">
    <property type="entry name" value="PROTEIN BANP"/>
    <property type="match status" value="1"/>
</dbReference>
<dbReference type="EMBL" id="CP111019">
    <property type="protein sequence ID" value="WAR13528.1"/>
    <property type="molecule type" value="Genomic_DNA"/>
</dbReference>
<dbReference type="InterPro" id="IPR042343">
    <property type="entry name" value="BANP"/>
</dbReference>
<reference evidence="2" key="1">
    <citation type="submission" date="2022-11" db="EMBL/GenBank/DDBJ databases">
        <title>Centuries of genome instability and evolution in soft-shell clam transmissible cancer (bioRxiv).</title>
        <authorList>
            <person name="Hart S.F.M."/>
            <person name="Yonemitsu M.A."/>
            <person name="Giersch R.M."/>
            <person name="Beal B.F."/>
            <person name="Arriagada G."/>
            <person name="Davis B.W."/>
            <person name="Ostrander E.A."/>
            <person name="Goff S.P."/>
            <person name="Metzger M.J."/>
        </authorList>
    </citation>
    <scope>NUCLEOTIDE SEQUENCE</scope>
    <source>
        <strain evidence="2">MELC-2E11</strain>
        <tissue evidence="2">Siphon/mantle</tissue>
    </source>
</reference>
<evidence type="ECO:0000313" key="3">
    <source>
        <dbReference type="Proteomes" id="UP001164746"/>
    </source>
</evidence>
<keyword evidence="3" id="KW-1185">Reference proteome</keyword>
<feature type="region of interest" description="Disordered" evidence="1">
    <location>
        <begin position="62"/>
        <end position="86"/>
    </location>
</feature>
<dbReference type="Proteomes" id="UP001164746">
    <property type="component" value="Chromosome 8"/>
</dbReference>
<proteinExistence type="predicted"/>
<evidence type="ECO:0000256" key="1">
    <source>
        <dbReference type="SAM" id="MobiDB-lite"/>
    </source>
</evidence>
<name>A0ABY7EUA8_MYAAR</name>
<organism evidence="2 3">
    <name type="scientific">Mya arenaria</name>
    <name type="common">Soft-shell clam</name>
    <dbReference type="NCBI Taxonomy" id="6604"/>
    <lineage>
        <taxon>Eukaryota</taxon>
        <taxon>Metazoa</taxon>
        <taxon>Spiralia</taxon>
        <taxon>Lophotrochozoa</taxon>
        <taxon>Mollusca</taxon>
        <taxon>Bivalvia</taxon>
        <taxon>Autobranchia</taxon>
        <taxon>Heteroconchia</taxon>
        <taxon>Euheterodonta</taxon>
        <taxon>Imparidentia</taxon>
        <taxon>Neoheterodontei</taxon>
        <taxon>Myida</taxon>
        <taxon>Myoidea</taxon>
        <taxon>Myidae</taxon>
        <taxon>Mya</taxon>
    </lineage>
</organism>
<dbReference type="PANTHER" id="PTHR16243">
    <property type="entry name" value="BTG3-ASSOCIATED NUCLEAR PROTEIN BANP"/>
    <property type="match status" value="1"/>
</dbReference>
<gene>
    <name evidence="2" type="ORF">MAR_027708</name>
</gene>
<evidence type="ECO:0000313" key="2">
    <source>
        <dbReference type="EMBL" id="WAR13528.1"/>
    </source>
</evidence>
<feature type="compositionally biased region" description="Basic and acidic residues" evidence="1">
    <location>
        <begin position="72"/>
        <end position="86"/>
    </location>
</feature>
<accession>A0ABY7EUA8</accession>
<protein>
    <submittedName>
        <fullName evidence="2">BANP-like protein</fullName>
    </submittedName>
</protein>